<comment type="caution">
    <text evidence="1">The sequence shown here is derived from an EMBL/GenBank/DDBJ whole genome shotgun (WGS) entry which is preliminary data.</text>
</comment>
<sequence>MFDERREQHEDAELLVALVGTGALQFVPEQYHRDPLRCFLWIAQTRPELLARGDWKRGACAARRRAWCTHWNPEDLVRSGFRQRAARCQAPKAALELLAPLAREVLGAPVRGLHREEAQLPRWALRDTTVVRYKPEESQVPHIDTSDVTMLLYLSDAGGRTCFPHLGCSVQPRRGRVLVFCSTQPRAARFGGFAGSAYGEPLDSTMHYGSLMEEPHGEKMILQLLFAAEDQCLPFRSWAEALQGDALRQAARTYGCQAGRPGRGVGLCLAKERCASGCKELRTGKPCRRVKKAALAFVANCSRILPST</sequence>
<keyword evidence="2" id="KW-1185">Reference proteome</keyword>
<evidence type="ECO:0000313" key="1">
    <source>
        <dbReference type="EMBL" id="CAJ1399229.1"/>
    </source>
</evidence>
<reference evidence="1" key="1">
    <citation type="submission" date="2023-08" db="EMBL/GenBank/DDBJ databases">
        <authorList>
            <person name="Chen Y."/>
            <person name="Shah S."/>
            <person name="Dougan E. K."/>
            <person name="Thang M."/>
            <person name="Chan C."/>
        </authorList>
    </citation>
    <scope>NUCLEOTIDE SEQUENCE</scope>
</reference>
<dbReference type="Proteomes" id="UP001178507">
    <property type="component" value="Unassembled WGS sequence"/>
</dbReference>
<protein>
    <submittedName>
        <fullName evidence="1">Uncharacterized protein</fullName>
    </submittedName>
</protein>
<gene>
    <name evidence="1" type="ORF">EVOR1521_LOCUS22803</name>
</gene>
<accession>A0AA36NAX6</accession>
<dbReference type="Gene3D" id="2.60.120.620">
    <property type="entry name" value="q2cbj1_9rhob like domain"/>
    <property type="match status" value="1"/>
</dbReference>
<organism evidence="1 2">
    <name type="scientific">Effrenium voratum</name>
    <dbReference type="NCBI Taxonomy" id="2562239"/>
    <lineage>
        <taxon>Eukaryota</taxon>
        <taxon>Sar</taxon>
        <taxon>Alveolata</taxon>
        <taxon>Dinophyceae</taxon>
        <taxon>Suessiales</taxon>
        <taxon>Symbiodiniaceae</taxon>
        <taxon>Effrenium</taxon>
    </lineage>
</organism>
<evidence type="ECO:0000313" key="2">
    <source>
        <dbReference type="Proteomes" id="UP001178507"/>
    </source>
</evidence>
<dbReference type="EMBL" id="CAUJNA010003328">
    <property type="protein sequence ID" value="CAJ1399229.1"/>
    <property type="molecule type" value="Genomic_DNA"/>
</dbReference>
<dbReference type="AlphaFoldDB" id="A0AA36NAX6"/>
<name>A0AA36NAX6_9DINO</name>
<proteinExistence type="predicted"/>